<dbReference type="AlphaFoldDB" id="A0A8X6W2A3"/>
<proteinExistence type="predicted"/>
<evidence type="ECO:0000313" key="1">
    <source>
        <dbReference type="EMBL" id="GFY26799.1"/>
    </source>
</evidence>
<gene>
    <name evidence="1" type="ORF">TNCV_4375451</name>
</gene>
<dbReference type="EMBL" id="BMAU01021377">
    <property type="protein sequence ID" value="GFY26799.1"/>
    <property type="molecule type" value="Genomic_DNA"/>
</dbReference>
<dbReference type="Proteomes" id="UP000887159">
    <property type="component" value="Unassembled WGS sequence"/>
</dbReference>
<accession>A0A8X6W2A3</accession>
<comment type="caution">
    <text evidence="1">The sequence shown here is derived from an EMBL/GenBank/DDBJ whole genome shotgun (WGS) entry which is preliminary data.</text>
</comment>
<dbReference type="GO" id="GO:0003676">
    <property type="term" value="F:nucleic acid binding"/>
    <property type="evidence" value="ECO:0007669"/>
    <property type="project" value="InterPro"/>
</dbReference>
<keyword evidence="2" id="KW-1185">Reference proteome</keyword>
<evidence type="ECO:0000313" key="2">
    <source>
        <dbReference type="Proteomes" id="UP000887159"/>
    </source>
</evidence>
<reference evidence="1" key="1">
    <citation type="submission" date="2020-08" db="EMBL/GenBank/DDBJ databases">
        <title>Multicomponent nature underlies the extraordinary mechanical properties of spider dragline silk.</title>
        <authorList>
            <person name="Kono N."/>
            <person name="Nakamura H."/>
            <person name="Mori M."/>
            <person name="Yoshida Y."/>
            <person name="Ohtoshi R."/>
            <person name="Malay A.D."/>
            <person name="Moran D.A.P."/>
            <person name="Tomita M."/>
            <person name="Numata K."/>
            <person name="Arakawa K."/>
        </authorList>
    </citation>
    <scope>NUCLEOTIDE SEQUENCE</scope>
</reference>
<protein>
    <submittedName>
        <fullName evidence="1">Uncharacterized protein</fullName>
    </submittedName>
</protein>
<sequence length="86" mass="9790">MRLGNQIEIVPHLSSSPDLTPTDFLLFPKLKNSWICQRSVKTKCCHSSNGTMVFVENCRTLYGCYSESQQTLGNNPYILDCDYIKP</sequence>
<name>A0A8X6W2A3_TRICX</name>
<organism evidence="1 2">
    <name type="scientific">Trichonephila clavipes</name>
    <name type="common">Golden silk orbweaver</name>
    <name type="synonym">Nephila clavipes</name>
    <dbReference type="NCBI Taxonomy" id="2585209"/>
    <lineage>
        <taxon>Eukaryota</taxon>
        <taxon>Metazoa</taxon>
        <taxon>Ecdysozoa</taxon>
        <taxon>Arthropoda</taxon>
        <taxon>Chelicerata</taxon>
        <taxon>Arachnida</taxon>
        <taxon>Araneae</taxon>
        <taxon>Araneomorphae</taxon>
        <taxon>Entelegynae</taxon>
        <taxon>Araneoidea</taxon>
        <taxon>Nephilidae</taxon>
        <taxon>Trichonephila</taxon>
    </lineage>
</organism>
<dbReference type="Gene3D" id="3.30.420.10">
    <property type="entry name" value="Ribonuclease H-like superfamily/Ribonuclease H"/>
    <property type="match status" value="1"/>
</dbReference>
<dbReference type="InterPro" id="IPR036397">
    <property type="entry name" value="RNaseH_sf"/>
</dbReference>